<dbReference type="InterPro" id="IPR037198">
    <property type="entry name" value="MutL_C_sf"/>
</dbReference>
<evidence type="ECO:0000259" key="6">
    <source>
        <dbReference type="SMART" id="SM00853"/>
    </source>
</evidence>
<dbReference type="InterPro" id="IPR014790">
    <property type="entry name" value="MutL_C"/>
</dbReference>
<protein>
    <recommendedName>
        <fullName evidence="4">DNA mismatch repair protein MutL</fullName>
    </recommendedName>
</protein>
<dbReference type="GO" id="GO:0140664">
    <property type="term" value="F:ATP-dependent DNA damage sensor activity"/>
    <property type="evidence" value="ECO:0007669"/>
    <property type="project" value="InterPro"/>
</dbReference>
<dbReference type="Pfam" id="PF01119">
    <property type="entry name" value="DNA_mis_repair"/>
    <property type="match status" value="1"/>
</dbReference>
<evidence type="ECO:0000256" key="5">
    <source>
        <dbReference type="SAM" id="MobiDB-lite"/>
    </source>
</evidence>
<evidence type="ECO:0000313" key="8">
    <source>
        <dbReference type="EMBL" id="RKD75306.1"/>
    </source>
</evidence>
<dbReference type="Proteomes" id="UP000285120">
    <property type="component" value="Unassembled WGS sequence"/>
</dbReference>
<dbReference type="FunFam" id="3.30.565.10:FF:000003">
    <property type="entry name" value="DNA mismatch repair endonuclease MutL"/>
    <property type="match status" value="1"/>
</dbReference>
<name>A0A419V5W2_9BACL</name>
<dbReference type="Pfam" id="PF08676">
    <property type="entry name" value="MutL_C"/>
    <property type="match status" value="1"/>
</dbReference>
<sequence>MAKITKLPDDLSNKIAAGEVVERPSSVVKELVENAIDAGGTRIQVDLEEGGLSLIRVVDNGSGMDREDADLAFYRHATSKITSEKDLFDIHTLGFRGEALPSIAAVSQLEMETGNGRDAGTLLRYQGGRRITLTSSKSRKGTEISVRDLFFNTPARLKYMKTVHTEVGKVSDIINRLAMSRPDISFRLAHNGKQILHTNGDGRLQTVIASIYGRQTAKSFLPIHHESNDYTVTGYIAKPEINRASRHYMSTFLNERFIRHYPLTKAIEQAYHTLLPIGRHPMAVLHIKLNPTLMDVNVHPSKMEVRLSKEKEMLHDVEHTIKQALQQLSLIPEADMARGRRMQSEALELPLQQEKREIPPKVEESAPPEFRQEQQDWQRAEAVAEPESYTEPSIQEMPAPVEEPPAAEENYRTEPENGAGLYRHRELLELEPIGQLHGTYLLTQSRDGMYIIDQHAAQERIFYEFFREKIGSVNGEMQDLLIPLTFEVTSQEKMVITNSREELEQAGVYLEEFGENTFRIRSQPTWFPVQEAESVIRELLEQLQQEKNISTHKVREEAAILMSCKAAIKANRHLRKDEIAALIEKLGTCRDPYTCPHGRPIVIHFSSYDMEKMFKRIQ</sequence>
<dbReference type="PROSITE" id="PS00058">
    <property type="entry name" value="DNA_MISMATCH_REPAIR_1"/>
    <property type="match status" value="1"/>
</dbReference>
<dbReference type="Gene3D" id="3.30.565.10">
    <property type="entry name" value="Histidine kinase-like ATPase, C-terminal domain"/>
    <property type="match status" value="1"/>
</dbReference>
<evidence type="ECO:0000256" key="4">
    <source>
        <dbReference type="HAMAP-Rule" id="MF_00149"/>
    </source>
</evidence>
<dbReference type="GO" id="GO:0005524">
    <property type="term" value="F:ATP binding"/>
    <property type="evidence" value="ECO:0007669"/>
    <property type="project" value="InterPro"/>
</dbReference>
<dbReference type="InterPro" id="IPR013507">
    <property type="entry name" value="DNA_mismatch_S5_2-like"/>
</dbReference>
<dbReference type="Gene3D" id="3.30.1370.100">
    <property type="entry name" value="MutL, C-terminal domain, regulatory subdomain"/>
    <property type="match status" value="1"/>
</dbReference>
<keyword evidence="9" id="KW-1185">Reference proteome</keyword>
<dbReference type="GO" id="GO:0030983">
    <property type="term" value="F:mismatched DNA binding"/>
    <property type="evidence" value="ECO:0007669"/>
    <property type="project" value="InterPro"/>
</dbReference>
<dbReference type="RefSeq" id="WP_120192193.1">
    <property type="nucleotide sequence ID" value="NZ_RAPK01000007.1"/>
</dbReference>
<dbReference type="SMART" id="SM01340">
    <property type="entry name" value="DNA_mis_repair"/>
    <property type="match status" value="1"/>
</dbReference>
<gene>
    <name evidence="4" type="primary">mutL</name>
    <name evidence="8" type="ORF">ATL39_1005</name>
</gene>
<dbReference type="InterPro" id="IPR042120">
    <property type="entry name" value="MutL_C_dimsub"/>
</dbReference>
<keyword evidence="2 4" id="KW-0227">DNA damage</keyword>
<dbReference type="InterPro" id="IPR020568">
    <property type="entry name" value="Ribosomal_Su5_D2-typ_SF"/>
</dbReference>
<dbReference type="GO" id="GO:0006298">
    <property type="term" value="P:mismatch repair"/>
    <property type="evidence" value="ECO:0007669"/>
    <property type="project" value="UniProtKB-UniRule"/>
</dbReference>
<keyword evidence="3 4" id="KW-0234">DNA repair</keyword>
<dbReference type="InterPro" id="IPR036890">
    <property type="entry name" value="HATPase_C_sf"/>
</dbReference>
<dbReference type="InterPro" id="IPR038973">
    <property type="entry name" value="MutL/Mlh/Pms-like"/>
</dbReference>
<dbReference type="PANTHER" id="PTHR10073:SF12">
    <property type="entry name" value="DNA MISMATCH REPAIR PROTEIN MLH1"/>
    <property type="match status" value="1"/>
</dbReference>
<organism evidence="8 9">
    <name type="scientific">Sinobaca qinghaiensis</name>
    <dbReference type="NCBI Taxonomy" id="342944"/>
    <lineage>
        <taxon>Bacteria</taxon>
        <taxon>Bacillati</taxon>
        <taxon>Bacillota</taxon>
        <taxon>Bacilli</taxon>
        <taxon>Bacillales</taxon>
        <taxon>Sporolactobacillaceae</taxon>
        <taxon>Sinobaca</taxon>
    </lineage>
</organism>
<dbReference type="InterPro" id="IPR014721">
    <property type="entry name" value="Ribsml_uS5_D2-typ_fold_subgr"/>
</dbReference>
<reference evidence="8 9" key="1">
    <citation type="submission" date="2018-09" db="EMBL/GenBank/DDBJ databases">
        <title>Genomic Encyclopedia of Archaeal and Bacterial Type Strains, Phase II (KMG-II): from individual species to whole genera.</title>
        <authorList>
            <person name="Goeker M."/>
        </authorList>
    </citation>
    <scope>NUCLEOTIDE SEQUENCE [LARGE SCALE GENOMIC DNA]</scope>
    <source>
        <strain evidence="8 9">DSM 17008</strain>
    </source>
</reference>
<dbReference type="NCBIfam" id="TIGR00585">
    <property type="entry name" value="mutl"/>
    <property type="match status" value="1"/>
</dbReference>
<dbReference type="SMART" id="SM00853">
    <property type="entry name" value="MutL_C"/>
    <property type="match status" value="1"/>
</dbReference>
<evidence type="ECO:0000259" key="7">
    <source>
        <dbReference type="SMART" id="SM01340"/>
    </source>
</evidence>
<evidence type="ECO:0000256" key="1">
    <source>
        <dbReference type="ARBA" id="ARBA00006082"/>
    </source>
</evidence>
<comment type="similarity">
    <text evidence="1 4">Belongs to the DNA mismatch repair MutL/HexB family.</text>
</comment>
<evidence type="ECO:0000256" key="2">
    <source>
        <dbReference type="ARBA" id="ARBA00022763"/>
    </source>
</evidence>
<feature type="region of interest" description="Disordered" evidence="5">
    <location>
        <begin position="347"/>
        <end position="400"/>
    </location>
</feature>
<evidence type="ECO:0000256" key="3">
    <source>
        <dbReference type="ARBA" id="ARBA00023204"/>
    </source>
</evidence>
<dbReference type="AlphaFoldDB" id="A0A419V5W2"/>
<dbReference type="SUPFAM" id="SSF55874">
    <property type="entry name" value="ATPase domain of HSP90 chaperone/DNA topoisomerase II/histidine kinase"/>
    <property type="match status" value="1"/>
</dbReference>
<feature type="compositionally biased region" description="Basic and acidic residues" evidence="5">
    <location>
        <begin position="353"/>
        <end position="379"/>
    </location>
</feature>
<dbReference type="OrthoDB" id="9763467at2"/>
<dbReference type="Gene3D" id="3.30.1540.20">
    <property type="entry name" value="MutL, C-terminal domain, dimerisation subdomain"/>
    <property type="match status" value="1"/>
</dbReference>
<dbReference type="CDD" id="cd16926">
    <property type="entry name" value="HATPase_MutL-MLH-PMS-like"/>
    <property type="match status" value="1"/>
</dbReference>
<dbReference type="GO" id="GO:0016887">
    <property type="term" value="F:ATP hydrolysis activity"/>
    <property type="evidence" value="ECO:0007669"/>
    <property type="project" value="InterPro"/>
</dbReference>
<dbReference type="EMBL" id="RAPK01000007">
    <property type="protein sequence ID" value="RKD75306.1"/>
    <property type="molecule type" value="Genomic_DNA"/>
</dbReference>
<dbReference type="SUPFAM" id="SSF54211">
    <property type="entry name" value="Ribosomal protein S5 domain 2-like"/>
    <property type="match status" value="1"/>
</dbReference>
<dbReference type="InterPro" id="IPR002099">
    <property type="entry name" value="MutL/Mlh/PMS"/>
</dbReference>
<feature type="domain" description="DNA mismatch repair protein S5" evidence="7">
    <location>
        <begin position="208"/>
        <end position="326"/>
    </location>
</feature>
<evidence type="ECO:0000313" key="9">
    <source>
        <dbReference type="Proteomes" id="UP000285120"/>
    </source>
</evidence>
<dbReference type="PANTHER" id="PTHR10073">
    <property type="entry name" value="DNA MISMATCH REPAIR PROTEIN MLH, PMS, MUTL"/>
    <property type="match status" value="1"/>
</dbReference>
<dbReference type="Pfam" id="PF13589">
    <property type="entry name" value="HATPase_c_3"/>
    <property type="match status" value="1"/>
</dbReference>
<dbReference type="NCBIfam" id="NF000950">
    <property type="entry name" value="PRK00095.1-3"/>
    <property type="match status" value="1"/>
</dbReference>
<dbReference type="InterPro" id="IPR042121">
    <property type="entry name" value="MutL_C_regsub"/>
</dbReference>
<comment type="function">
    <text evidence="4">This protein is involved in the repair of mismatches in DNA. It is required for dam-dependent methyl-directed DNA mismatch repair. May act as a 'molecular matchmaker', a protein that promotes the formation of a stable complex between two or more DNA-binding proteins in an ATP-dependent manner without itself being part of a final effector complex.</text>
</comment>
<dbReference type="Gene3D" id="3.30.230.10">
    <property type="match status" value="1"/>
</dbReference>
<dbReference type="InterPro" id="IPR020667">
    <property type="entry name" value="DNA_mismatch_repair_MutL"/>
</dbReference>
<accession>A0A419V5W2</accession>
<dbReference type="SUPFAM" id="SSF118116">
    <property type="entry name" value="DNA mismatch repair protein MutL"/>
    <property type="match status" value="1"/>
</dbReference>
<dbReference type="InterPro" id="IPR014762">
    <property type="entry name" value="DNA_mismatch_repair_CS"/>
</dbReference>
<feature type="domain" description="MutL C-terminal dimerisation" evidence="6">
    <location>
        <begin position="432"/>
        <end position="574"/>
    </location>
</feature>
<dbReference type="CDD" id="cd00782">
    <property type="entry name" value="MutL_Trans"/>
    <property type="match status" value="1"/>
</dbReference>
<dbReference type="GO" id="GO:0032300">
    <property type="term" value="C:mismatch repair complex"/>
    <property type="evidence" value="ECO:0007669"/>
    <property type="project" value="InterPro"/>
</dbReference>
<dbReference type="HAMAP" id="MF_00149">
    <property type="entry name" value="DNA_mis_repair"/>
    <property type="match status" value="1"/>
</dbReference>
<proteinExistence type="inferred from homology"/>
<comment type="caution">
    <text evidence="8">The sequence shown here is derived from an EMBL/GenBank/DDBJ whole genome shotgun (WGS) entry which is preliminary data.</text>
</comment>